<accession>A0AAW0B7B9</accession>
<evidence type="ECO:0000313" key="4">
    <source>
        <dbReference type="Proteomes" id="UP001383192"/>
    </source>
</evidence>
<comment type="caution">
    <text evidence="3">The sequence shown here is derived from an EMBL/GenBank/DDBJ whole genome shotgun (WGS) entry which is preliminary data.</text>
</comment>
<proteinExistence type="predicted"/>
<organism evidence="3 4">
    <name type="scientific">Paramarasmius palmivorus</name>
    <dbReference type="NCBI Taxonomy" id="297713"/>
    <lineage>
        <taxon>Eukaryota</taxon>
        <taxon>Fungi</taxon>
        <taxon>Dikarya</taxon>
        <taxon>Basidiomycota</taxon>
        <taxon>Agaricomycotina</taxon>
        <taxon>Agaricomycetes</taxon>
        <taxon>Agaricomycetidae</taxon>
        <taxon>Agaricales</taxon>
        <taxon>Marasmiineae</taxon>
        <taxon>Marasmiaceae</taxon>
        <taxon>Paramarasmius</taxon>
    </lineage>
</organism>
<dbReference type="AlphaFoldDB" id="A0AAW0B7B9"/>
<feature type="compositionally biased region" description="Low complexity" evidence="1">
    <location>
        <begin position="50"/>
        <end position="65"/>
    </location>
</feature>
<gene>
    <name evidence="3" type="ORF">VNI00_017295</name>
</gene>
<feature type="region of interest" description="Disordered" evidence="1">
    <location>
        <begin position="1"/>
        <end position="68"/>
    </location>
</feature>
<feature type="compositionally biased region" description="Polar residues" evidence="1">
    <location>
        <begin position="194"/>
        <end position="229"/>
    </location>
</feature>
<keyword evidence="4" id="KW-1185">Reference proteome</keyword>
<protein>
    <submittedName>
        <fullName evidence="3">Uncharacterized protein</fullName>
    </submittedName>
</protein>
<feature type="region of interest" description="Disordered" evidence="1">
    <location>
        <begin position="286"/>
        <end position="344"/>
    </location>
</feature>
<evidence type="ECO:0000313" key="3">
    <source>
        <dbReference type="EMBL" id="KAK7021747.1"/>
    </source>
</evidence>
<reference evidence="3 4" key="1">
    <citation type="submission" date="2024-01" db="EMBL/GenBank/DDBJ databases">
        <title>A draft genome for a cacao thread blight-causing isolate of Paramarasmius palmivorus.</title>
        <authorList>
            <person name="Baruah I.K."/>
            <person name="Bukari Y."/>
            <person name="Amoako-Attah I."/>
            <person name="Meinhardt L.W."/>
            <person name="Bailey B.A."/>
            <person name="Cohen S.P."/>
        </authorList>
    </citation>
    <scope>NUCLEOTIDE SEQUENCE [LARGE SCALE GENOMIC DNA]</scope>
    <source>
        <strain evidence="3 4">GH-12</strain>
    </source>
</reference>
<feature type="region of interest" description="Disordered" evidence="1">
    <location>
        <begin position="194"/>
        <end position="230"/>
    </location>
</feature>
<dbReference type="EMBL" id="JAYKXP010000164">
    <property type="protein sequence ID" value="KAK7021747.1"/>
    <property type="molecule type" value="Genomic_DNA"/>
</dbReference>
<keyword evidence="2" id="KW-0812">Transmembrane</keyword>
<dbReference type="Proteomes" id="UP001383192">
    <property type="component" value="Unassembled WGS sequence"/>
</dbReference>
<name>A0AAW0B7B9_9AGAR</name>
<keyword evidence="2" id="KW-0472">Membrane</keyword>
<feature type="transmembrane region" description="Helical" evidence="2">
    <location>
        <begin position="232"/>
        <end position="254"/>
    </location>
</feature>
<evidence type="ECO:0000256" key="1">
    <source>
        <dbReference type="SAM" id="MobiDB-lite"/>
    </source>
</evidence>
<keyword evidence="2" id="KW-1133">Transmembrane helix</keyword>
<feature type="compositionally biased region" description="Polar residues" evidence="1">
    <location>
        <begin position="1"/>
        <end position="29"/>
    </location>
</feature>
<evidence type="ECO:0000256" key="2">
    <source>
        <dbReference type="SAM" id="Phobius"/>
    </source>
</evidence>
<sequence length="344" mass="37068">MTSSITEIFDPTTSINPSTSFTEPPTSLSEGIIPPTTSPNDPPIFHTQDTTDSTSSFTSSISSLSGKVGTSTSETITALSSTASTPRVTPQISFLLNILTTCEPATIQWKGSNIDNISFNLTISYDDPDSPTHAKSEFPLANAVNASTNVYDWPKVNIPEGRYTLNALDQINTRTLAMGPFLVDNGTDTSCLLSNGSSNMTSIEQPGPSSTSASSPLHTNTSSKPSTKLPTIIGATVGPVLFVIMLISLIYLYWWRKAPQLTQNTPPINPYPAEYLKSSDIVPHKFRENEGTDSSNEAAPDHLETPHGHARVHRHEDSGWRPQPPPSTTGGSLIHMPPEYENAL</sequence>